<comment type="function">
    <text evidence="1">May be a negative regulator of NF-kappa-B and p53-mediated gene transcription.</text>
</comment>
<dbReference type="InterPro" id="IPR000719">
    <property type="entry name" value="Prot_kinase_dom"/>
</dbReference>
<comment type="catalytic activity">
    <reaction evidence="15">
        <text>L-seryl-[protein] + ATP = O-phospho-L-seryl-[protein] + ADP + H(+)</text>
        <dbReference type="Rhea" id="RHEA:17989"/>
        <dbReference type="Rhea" id="RHEA-COMP:9863"/>
        <dbReference type="Rhea" id="RHEA-COMP:11604"/>
        <dbReference type="ChEBI" id="CHEBI:15378"/>
        <dbReference type="ChEBI" id="CHEBI:29999"/>
        <dbReference type="ChEBI" id="CHEBI:30616"/>
        <dbReference type="ChEBI" id="CHEBI:83421"/>
        <dbReference type="ChEBI" id="CHEBI:456216"/>
        <dbReference type="EC" id="2.7.11.1"/>
    </reaction>
</comment>
<keyword evidence="9" id="KW-0808">Transferase</keyword>
<keyword evidence="10" id="KW-0547">Nucleotide-binding</keyword>
<dbReference type="SUPFAM" id="SSF56112">
    <property type="entry name" value="Protein kinase-like (PK-like)"/>
    <property type="match status" value="1"/>
</dbReference>
<dbReference type="InterPro" id="IPR024236">
    <property type="entry name" value="Ser/Thr_kinase_40"/>
</dbReference>
<feature type="region of interest" description="Disordered" evidence="16">
    <location>
        <begin position="754"/>
        <end position="775"/>
    </location>
</feature>
<dbReference type="SMART" id="SM00220">
    <property type="entry name" value="S_TKc"/>
    <property type="match status" value="1"/>
</dbReference>
<evidence type="ECO:0000256" key="6">
    <source>
        <dbReference type="ARBA" id="ARBA00016813"/>
    </source>
</evidence>
<comment type="subcellular location">
    <subcellularLocation>
        <location evidence="3">Cytoplasm</location>
    </subcellularLocation>
    <subcellularLocation>
        <location evidence="2">Nucleus</location>
    </subcellularLocation>
</comment>
<evidence type="ECO:0000313" key="18">
    <source>
        <dbReference type="EMBL" id="CAD7193719.1"/>
    </source>
</evidence>
<dbReference type="PROSITE" id="PS00108">
    <property type="entry name" value="PROTEIN_KINASE_ST"/>
    <property type="match status" value="1"/>
</dbReference>
<evidence type="ECO:0000256" key="14">
    <source>
        <dbReference type="ARBA" id="ARBA00047899"/>
    </source>
</evidence>
<keyword evidence="11" id="KW-0418">Kinase</keyword>
<accession>A0A7R8V8V6</accession>
<keyword evidence="7" id="KW-0963">Cytoplasm</keyword>
<sequence>MNFNMLLVPKEGTPVVTKVVKRAGPYLIGPTLGSSPVKSIVQCLARKDATDDFYSIKILTLRDSSEESKDDLQGKMLLHTEYSLLSLLHDQDGVIHHHGFFKDCALEERQLADGSLVYTGRVKHRLCLVLDCLCAHDFNSHNDNLLNLQHYVIQEKKLAEREALLIFYNTVRVVESLHKRNIVHRDLKLGNLVLNRHNRSVTITNFCLGKHLSSEKDLLKDQRGSPAYISPDVLCGKPYLGKPSDMWALGVVLFTMLFGQFPFYDSVPSQLFNKIRVAAYTIPLCERVSDNTVSLIRQLLVLEPQTRLTSSQVLDVLSVIIASTTVLTDSSEPLQVVPDIDEMKLKKSDQKFNDEEELKKDTETNTDSFLHQITLQEQIDQVLQMKHTSPALLRPRRIGQIPVHKIDQDAREVTPAELARFQHLLPRGLSSGTQHVDTPVNSTMQDTSSNIRPPSLNQHGSRDTPTTLPPRHVPALLRPCVLQQGENTSQPVALMARNILGPSSSLQQQNNTSCGQIQHCNTVNEDSPRCHRTTEPKILLPANVQMVAQPPSISILNVRKHLISHLQLMRPSCTNRQVAICSNMNDRTVDSRHKHITHPKNIHTVTDTNIIHGGLLPLKHIAFAAPTLTPTSVDLSASVVQSSQNGRDIQHEKNPSQDVKIAKTREVSNSEKCNDAATNLGTQSSIHESGLKKTHQLKSLLTLCEDTSPTSRGQVARIIYTGKRSPAVPSWLNQVPHKLRGRLFRLKGTLVHSDVSPQDNNAQGPPTNSCEQSKQ</sequence>
<evidence type="ECO:0000256" key="4">
    <source>
        <dbReference type="ARBA" id="ARBA00006692"/>
    </source>
</evidence>
<keyword evidence="12" id="KW-0067">ATP-binding</keyword>
<evidence type="ECO:0000256" key="7">
    <source>
        <dbReference type="ARBA" id="ARBA00022490"/>
    </source>
</evidence>
<evidence type="ECO:0000256" key="8">
    <source>
        <dbReference type="ARBA" id="ARBA00022527"/>
    </source>
</evidence>
<dbReference type="PANTHER" id="PTHR22961:SF16">
    <property type="entry name" value="SERINE_THREONINE-PROTEIN KINASE 40"/>
    <property type="match status" value="1"/>
</dbReference>
<comment type="catalytic activity">
    <reaction evidence="14">
        <text>L-threonyl-[protein] + ATP = O-phospho-L-threonyl-[protein] + ADP + H(+)</text>
        <dbReference type="Rhea" id="RHEA:46608"/>
        <dbReference type="Rhea" id="RHEA-COMP:11060"/>
        <dbReference type="Rhea" id="RHEA-COMP:11605"/>
        <dbReference type="ChEBI" id="CHEBI:15378"/>
        <dbReference type="ChEBI" id="CHEBI:30013"/>
        <dbReference type="ChEBI" id="CHEBI:30616"/>
        <dbReference type="ChEBI" id="CHEBI:61977"/>
        <dbReference type="ChEBI" id="CHEBI:456216"/>
        <dbReference type="EC" id="2.7.11.1"/>
    </reaction>
</comment>
<feature type="domain" description="Protein kinase" evidence="17">
    <location>
        <begin position="26"/>
        <end position="320"/>
    </location>
</feature>
<dbReference type="InterPro" id="IPR024104">
    <property type="entry name" value="Tribbles/Ser_Thr_kinase_40"/>
</dbReference>
<keyword evidence="13" id="KW-0539">Nucleus</keyword>
<dbReference type="EMBL" id="OA564297">
    <property type="protein sequence ID" value="CAD7193719.1"/>
    <property type="molecule type" value="Genomic_DNA"/>
</dbReference>
<dbReference type="GO" id="GO:0005737">
    <property type="term" value="C:cytoplasm"/>
    <property type="evidence" value="ECO:0007669"/>
    <property type="project" value="UniProtKB-SubCell"/>
</dbReference>
<reference evidence="18" key="1">
    <citation type="submission" date="2020-11" db="EMBL/GenBank/DDBJ databases">
        <authorList>
            <person name="Tran Van P."/>
        </authorList>
    </citation>
    <scope>NUCLEOTIDE SEQUENCE</scope>
</reference>
<dbReference type="AlphaFoldDB" id="A0A7R8V8V6"/>
<evidence type="ECO:0000256" key="3">
    <source>
        <dbReference type="ARBA" id="ARBA00004496"/>
    </source>
</evidence>
<evidence type="ECO:0000256" key="11">
    <source>
        <dbReference type="ARBA" id="ARBA00022777"/>
    </source>
</evidence>
<dbReference type="InterPro" id="IPR011009">
    <property type="entry name" value="Kinase-like_dom_sf"/>
</dbReference>
<organism evidence="18">
    <name type="scientific">Timema douglasi</name>
    <name type="common">Walking stick</name>
    <dbReference type="NCBI Taxonomy" id="61478"/>
    <lineage>
        <taxon>Eukaryota</taxon>
        <taxon>Metazoa</taxon>
        <taxon>Ecdysozoa</taxon>
        <taxon>Arthropoda</taxon>
        <taxon>Hexapoda</taxon>
        <taxon>Insecta</taxon>
        <taxon>Pterygota</taxon>
        <taxon>Neoptera</taxon>
        <taxon>Polyneoptera</taxon>
        <taxon>Phasmatodea</taxon>
        <taxon>Timematodea</taxon>
        <taxon>Timematoidea</taxon>
        <taxon>Timematidae</taxon>
        <taxon>Timema</taxon>
    </lineage>
</organism>
<evidence type="ECO:0000256" key="5">
    <source>
        <dbReference type="ARBA" id="ARBA00012513"/>
    </source>
</evidence>
<comment type="similarity">
    <text evidence="4">Belongs to the protein kinase superfamily. CAMK Ser/Thr protein kinase family.</text>
</comment>
<evidence type="ECO:0000256" key="9">
    <source>
        <dbReference type="ARBA" id="ARBA00022679"/>
    </source>
</evidence>
<dbReference type="Pfam" id="PF00069">
    <property type="entry name" value="Pkinase"/>
    <property type="match status" value="1"/>
</dbReference>
<evidence type="ECO:0000256" key="12">
    <source>
        <dbReference type="ARBA" id="ARBA00022840"/>
    </source>
</evidence>
<feature type="compositionally biased region" description="Polar residues" evidence="16">
    <location>
        <begin position="430"/>
        <end position="466"/>
    </location>
</feature>
<feature type="region of interest" description="Disordered" evidence="16">
    <location>
        <begin position="429"/>
        <end position="471"/>
    </location>
</feature>
<evidence type="ECO:0000256" key="1">
    <source>
        <dbReference type="ARBA" id="ARBA00003412"/>
    </source>
</evidence>
<feature type="compositionally biased region" description="Polar residues" evidence="16">
    <location>
        <begin position="755"/>
        <end position="775"/>
    </location>
</feature>
<dbReference type="CDD" id="cd13974">
    <property type="entry name" value="STKc_SHIK"/>
    <property type="match status" value="1"/>
</dbReference>
<evidence type="ECO:0000256" key="10">
    <source>
        <dbReference type="ARBA" id="ARBA00022741"/>
    </source>
</evidence>
<dbReference type="PANTHER" id="PTHR22961">
    <property type="entry name" value="SER/THR PROTEIN KINASE-TRB"/>
    <property type="match status" value="1"/>
</dbReference>
<evidence type="ECO:0000256" key="16">
    <source>
        <dbReference type="SAM" id="MobiDB-lite"/>
    </source>
</evidence>
<evidence type="ECO:0000256" key="2">
    <source>
        <dbReference type="ARBA" id="ARBA00004123"/>
    </source>
</evidence>
<dbReference type="EC" id="2.7.11.1" evidence="5"/>
<name>A0A7R8V8V6_TIMDO</name>
<dbReference type="GO" id="GO:0005634">
    <property type="term" value="C:nucleus"/>
    <property type="evidence" value="ECO:0007669"/>
    <property type="project" value="UniProtKB-SubCell"/>
</dbReference>
<dbReference type="PROSITE" id="PS50011">
    <property type="entry name" value="PROTEIN_KINASE_DOM"/>
    <property type="match status" value="1"/>
</dbReference>
<protein>
    <recommendedName>
        <fullName evidence="6">Serine/threonine-protein kinase 40</fullName>
        <ecNumber evidence="5">2.7.11.1</ecNumber>
    </recommendedName>
</protein>
<evidence type="ECO:0000256" key="15">
    <source>
        <dbReference type="ARBA" id="ARBA00048679"/>
    </source>
</evidence>
<dbReference type="GO" id="GO:0005524">
    <property type="term" value="F:ATP binding"/>
    <property type="evidence" value="ECO:0007669"/>
    <property type="project" value="UniProtKB-KW"/>
</dbReference>
<evidence type="ECO:0000259" key="17">
    <source>
        <dbReference type="PROSITE" id="PS50011"/>
    </source>
</evidence>
<dbReference type="InterPro" id="IPR008271">
    <property type="entry name" value="Ser/Thr_kinase_AS"/>
</dbReference>
<gene>
    <name evidence="18" type="ORF">TDIB3V08_LOCUS160</name>
</gene>
<dbReference type="Gene3D" id="1.10.510.10">
    <property type="entry name" value="Transferase(Phosphotransferase) domain 1"/>
    <property type="match status" value="1"/>
</dbReference>
<proteinExistence type="inferred from homology"/>
<keyword evidence="8" id="KW-0723">Serine/threonine-protein kinase</keyword>
<evidence type="ECO:0000256" key="13">
    <source>
        <dbReference type="ARBA" id="ARBA00023242"/>
    </source>
</evidence>
<dbReference type="GO" id="GO:0004674">
    <property type="term" value="F:protein serine/threonine kinase activity"/>
    <property type="evidence" value="ECO:0007669"/>
    <property type="project" value="UniProtKB-KW"/>
</dbReference>